<organism evidence="1">
    <name type="scientific">Phakopsora pachyrhizi</name>
    <name type="common">Asian soybean rust disease fungus</name>
    <dbReference type="NCBI Taxonomy" id="170000"/>
    <lineage>
        <taxon>Eukaryota</taxon>
        <taxon>Fungi</taxon>
        <taxon>Dikarya</taxon>
        <taxon>Basidiomycota</taxon>
        <taxon>Pucciniomycotina</taxon>
        <taxon>Pucciniomycetes</taxon>
        <taxon>Pucciniales</taxon>
        <taxon>Phakopsoraceae</taxon>
        <taxon>Phakopsora</taxon>
    </lineage>
</organism>
<evidence type="ECO:0000313" key="1">
    <source>
        <dbReference type="EMBL" id="ALL41315.1"/>
    </source>
</evidence>
<proteinExistence type="evidence at transcript level"/>
<accession>A0A0S1MK46</accession>
<protein>
    <submittedName>
        <fullName evidence="1">Uncharacterized protein</fullName>
    </submittedName>
</protein>
<dbReference type="EMBL" id="KT247226">
    <property type="protein sequence ID" value="ALL41315.1"/>
    <property type="molecule type" value="mRNA"/>
</dbReference>
<sequence length="73" mass="8134">MINPLPLTTVKTRGIIARYVPPTSHLIIDVIALPPSIRSIFARPDAKFITQKKLSPLFILIIGTKDEPANWIT</sequence>
<dbReference type="AlphaFoldDB" id="A0A0S1MK46"/>
<name>A0A0S1MK46_PHAPC</name>
<reference evidence="1" key="1">
    <citation type="submission" date="2015-07" db="EMBL/GenBank/DDBJ databases">
        <title>Elucidating the P. pachyrhizi secretome and potential effectors.</title>
        <authorList>
            <person name="de Carvalho M.C.C.G."/>
            <person name="Nascimento L.C."/>
            <person name="Darben L.M."/>
            <person name="Polizel-Podanosqui A.M."/>
            <person name="Lopes-Caitar V.S."/>
            <person name="Rocha C.S."/>
            <person name="Qi M."/>
            <person name="Carazolle M."/>
            <person name="Kuwahara M.K."/>
            <person name="Pereira G.A.G."/>
            <person name="Abdelnoor R.V."/>
            <person name="Whitham S.A."/>
            <person name="Marcelino-Guimaraes F.C."/>
        </authorList>
    </citation>
    <scope>NUCLEOTIDE SEQUENCE</scope>
</reference>